<evidence type="ECO:0000256" key="1">
    <source>
        <dbReference type="SAM" id="MobiDB-lite"/>
    </source>
</evidence>
<name>A0A8E2DU06_9APHY</name>
<protein>
    <submittedName>
        <fullName evidence="2">Uncharacterized protein</fullName>
    </submittedName>
</protein>
<feature type="compositionally biased region" description="Polar residues" evidence="1">
    <location>
        <begin position="131"/>
        <end position="152"/>
    </location>
</feature>
<dbReference type="AlphaFoldDB" id="A0A8E2DU06"/>
<organism evidence="2 3">
    <name type="scientific">Obba rivulosa</name>
    <dbReference type="NCBI Taxonomy" id="1052685"/>
    <lineage>
        <taxon>Eukaryota</taxon>
        <taxon>Fungi</taxon>
        <taxon>Dikarya</taxon>
        <taxon>Basidiomycota</taxon>
        <taxon>Agaricomycotina</taxon>
        <taxon>Agaricomycetes</taxon>
        <taxon>Polyporales</taxon>
        <taxon>Gelatoporiaceae</taxon>
        <taxon>Obba</taxon>
    </lineage>
</organism>
<feature type="region of interest" description="Disordered" evidence="1">
    <location>
        <begin position="131"/>
        <end position="184"/>
    </location>
</feature>
<accession>A0A8E2DU06</accession>
<dbReference type="Proteomes" id="UP000250043">
    <property type="component" value="Unassembled WGS sequence"/>
</dbReference>
<reference evidence="2 3" key="1">
    <citation type="submission" date="2016-07" db="EMBL/GenBank/DDBJ databases">
        <title>Draft genome of the white-rot fungus Obba rivulosa 3A-2.</title>
        <authorList>
            <consortium name="DOE Joint Genome Institute"/>
            <person name="Miettinen O."/>
            <person name="Riley R."/>
            <person name="Acob R."/>
            <person name="Barry K."/>
            <person name="Cullen D."/>
            <person name="De Vries R."/>
            <person name="Hainaut M."/>
            <person name="Hatakka A."/>
            <person name="Henrissat B."/>
            <person name="Hilden K."/>
            <person name="Kuo R."/>
            <person name="Labutti K."/>
            <person name="Lipzen A."/>
            <person name="Makela M.R."/>
            <person name="Sandor L."/>
            <person name="Spatafora J.W."/>
            <person name="Grigoriev I.V."/>
            <person name="Hibbett D.S."/>
        </authorList>
    </citation>
    <scope>NUCLEOTIDE SEQUENCE [LARGE SCALE GENOMIC DNA]</scope>
    <source>
        <strain evidence="2 3">3A-2</strain>
    </source>
</reference>
<gene>
    <name evidence="2" type="ORF">OBBRIDRAFT_883891</name>
</gene>
<sequence length="309" mass="33439">MNCISIPSNEFRPTTPARKNGRCWSLLGIPAFRIEQLQCRSRRPPRVNAQLDSDSGFAYKDEVFVNFAVLLSSSTTTSNNFLHYMVHLTMSSILSTSSLSLAGLELLPISTASTLASSYLVTPNVIDDTDITNSYQPKQSPSATPRPQSPCNFGTGCTAALAPPPRPRRSSRRPQPAHLETSEPAILRGGLAGLGIGIGHVEYHVTCHSHPQVMSPAIDDIEQPDDDDLVRTPIVVPPTPDERWEPGSCSPGEDLWMTAPSLSTTSTSCFGGSETLTSRNLSQSDPILGAVGAPRLPSIERFLSEQLYH</sequence>
<proteinExistence type="predicted"/>
<evidence type="ECO:0000313" key="3">
    <source>
        <dbReference type="Proteomes" id="UP000250043"/>
    </source>
</evidence>
<dbReference type="EMBL" id="KV722335">
    <property type="protein sequence ID" value="OCH95641.1"/>
    <property type="molecule type" value="Genomic_DNA"/>
</dbReference>
<keyword evidence="3" id="KW-1185">Reference proteome</keyword>
<evidence type="ECO:0000313" key="2">
    <source>
        <dbReference type="EMBL" id="OCH95641.1"/>
    </source>
</evidence>